<dbReference type="Pfam" id="PF00698">
    <property type="entry name" value="Acyl_transf_1"/>
    <property type="match status" value="1"/>
</dbReference>
<dbReference type="InterPro" id="IPR032821">
    <property type="entry name" value="PKS_assoc"/>
</dbReference>
<dbReference type="Gene3D" id="3.90.180.10">
    <property type="entry name" value="Medium-chain alcohol dehydrogenases, catalytic domain"/>
    <property type="match status" value="1"/>
</dbReference>
<dbReference type="PANTHER" id="PTHR43775">
    <property type="entry name" value="FATTY ACID SYNTHASE"/>
    <property type="match status" value="1"/>
</dbReference>
<dbReference type="GO" id="GO:0031177">
    <property type="term" value="F:phosphopantetheine binding"/>
    <property type="evidence" value="ECO:0007669"/>
    <property type="project" value="InterPro"/>
</dbReference>
<dbReference type="GO" id="GO:0004315">
    <property type="term" value="F:3-oxoacyl-[acyl-carrier-protein] synthase activity"/>
    <property type="evidence" value="ECO:0007669"/>
    <property type="project" value="InterPro"/>
</dbReference>
<dbReference type="PROSITE" id="PS52004">
    <property type="entry name" value="KS3_2"/>
    <property type="match status" value="1"/>
</dbReference>
<dbReference type="SUPFAM" id="SSF51735">
    <property type="entry name" value="NAD(P)-binding Rossmann-fold domains"/>
    <property type="match status" value="3"/>
</dbReference>
<dbReference type="InterPro" id="IPR001227">
    <property type="entry name" value="Ac_transferase_dom_sf"/>
</dbReference>
<evidence type="ECO:0000259" key="9">
    <source>
        <dbReference type="PROSITE" id="PS52019"/>
    </source>
</evidence>
<name>A0AAW0REH5_9PEZI</name>
<dbReference type="PANTHER" id="PTHR43775:SF13">
    <property type="entry name" value="POLYKETIDE SYNTHASE 1"/>
    <property type="match status" value="1"/>
</dbReference>
<dbReference type="InterPro" id="IPR014043">
    <property type="entry name" value="Acyl_transferase_dom"/>
</dbReference>
<evidence type="ECO:0000256" key="2">
    <source>
        <dbReference type="ARBA" id="ARBA00022553"/>
    </source>
</evidence>
<dbReference type="Pfam" id="PF08659">
    <property type="entry name" value="KR"/>
    <property type="match status" value="1"/>
</dbReference>
<keyword evidence="1" id="KW-0596">Phosphopantetheine</keyword>
<dbReference type="Gene3D" id="3.30.70.3290">
    <property type="match status" value="1"/>
</dbReference>
<dbReference type="Gene3D" id="3.40.50.720">
    <property type="entry name" value="NAD(P)-binding Rossmann-like Domain"/>
    <property type="match status" value="2"/>
</dbReference>
<accession>A0AAW0REH5</accession>
<proteinExistence type="predicted"/>
<dbReference type="Gene3D" id="3.40.366.10">
    <property type="entry name" value="Malonyl-Coenzyme A Acyl Carrier Protein, domain 2"/>
    <property type="match status" value="1"/>
</dbReference>
<dbReference type="SMART" id="SM01294">
    <property type="entry name" value="PKS_PP_betabranch"/>
    <property type="match status" value="1"/>
</dbReference>
<dbReference type="InterPro" id="IPR013968">
    <property type="entry name" value="PKS_KR"/>
</dbReference>
<dbReference type="InterPro" id="IPR016036">
    <property type="entry name" value="Malonyl_transacylase_ACP-bd"/>
</dbReference>
<dbReference type="SMART" id="SM00825">
    <property type="entry name" value="PKS_KS"/>
    <property type="match status" value="1"/>
</dbReference>
<dbReference type="PROSITE" id="PS50075">
    <property type="entry name" value="CARRIER"/>
    <property type="match status" value="1"/>
</dbReference>
<dbReference type="Pfam" id="PF00109">
    <property type="entry name" value="ketoacyl-synt"/>
    <property type="match status" value="1"/>
</dbReference>
<evidence type="ECO:0000313" key="11">
    <source>
        <dbReference type="Proteomes" id="UP001392437"/>
    </source>
</evidence>
<dbReference type="Pfam" id="PF21089">
    <property type="entry name" value="PKS_DH_N"/>
    <property type="match status" value="1"/>
</dbReference>
<dbReference type="SUPFAM" id="SSF53901">
    <property type="entry name" value="Thiolase-like"/>
    <property type="match status" value="1"/>
</dbReference>
<evidence type="ECO:0000256" key="3">
    <source>
        <dbReference type="ARBA" id="ARBA00022679"/>
    </source>
</evidence>
<keyword evidence="11" id="KW-1185">Reference proteome</keyword>
<dbReference type="Pfam" id="PF14765">
    <property type="entry name" value="PS-DH"/>
    <property type="match status" value="1"/>
</dbReference>
<evidence type="ECO:0000313" key="10">
    <source>
        <dbReference type="EMBL" id="KAK8133320.1"/>
    </source>
</evidence>
<evidence type="ECO:0000259" key="7">
    <source>
        <dbReference type="PROSITE" id="PS50075"/>
    </source>
</evidence>
<dbReference type="SMART" id="SM00829">
    <property type="entry name" value="PKS_ER"/>
    <property type="match status" value="1"/>
</dbReference>
<evidence type="ECO:0000259" key="8">
    <source>
        <dbReference type="PROSITE" id="PS52004"/>
    </source>
</evidence>
<evidence type="ECO:0008006" key="12">
    <source>
        <dbReference type="Google" id="ProtNLM"/>
    </source>
</evidence>
<evidence type="ECO:0000256" key="6">
    <source>
        <dbReference type="PROSITE-ProRule" id="PRU01363"/>
    </source>
</evidence>
<feature type="region of interest" description="N-terminal hotdog fold" evidence="6">
    <location>
        <begin position="923"/>
        <end position="1054"/>
    </location>
</feature>
<keyword evidence="4" id="KW-0560">Oxidoreductase</keyword>
<dbReference type="InterPro" id="IPR014030">
    <property type="entry name" value="Ketoacyl_synth_N"/>
</dbReference>
<dbReference type="Gene3D" id="3.10.129.110">
    <property type="entry name" value="Polyketide synthase dehydratase"/>
    <property type="match status" value="1"/>
</dbReference>
<dbReference type="InterPro" id="IPR056501">
    <property type="entry name" value="NAD-bd_HRPKS_sdrA"/>
</dbReference>
<dbReference type="InterPro" id="IPR049552">
    <property type="entry name" value="PKS_DH_N"/>
</dbReference>
<keyword evidence="3" id="KW-0808">Transferase</keyword>
<dbReference type="CDD" id="cd00833">
    <property type="entry name" value="PKS"/>
    <property type="match status" value="1"/>
</dbReference>
<dbReference type="Pfam" id="PF23297">
    <property type="entry name" value="ACP_SdgA_C"/>
    <property type="match status" value="1"/>
</dbReference>
<feature type="region of interest" description="C-terminal hotdog fold" evidence="6">
    <location>
        <begin position="1074"/>
        <end position="1228"/>
    </location>
</feature>
<comment type="caution">
    <text evidence="6">Lacks conserved residue(s) required for the propagation of feature annotation.</text>
</comment>
<keyword evidence="2" id="KW-0597">Phosphoprotein</keyword>
<dbReference type="InterPro" id="IPR036291">
    <property type="entry name" value="NAD(P)-bd_dom_sf"/>
</dbReference>
<evidence type="ECO:0000256" key="5">
    <source>
        <dbReference type="ARBA" id="ARBA00023268"/>
    </source>
</evidence>
<dbReference type="InterPro" id="IPR011032">
    <property type="entry name" value="GroES-like_sf"/>
</dbReference>
<dbReference type="InterPro" id="IPR020807">
    <property type="entry name" value="PKS_DH"/>
</dbReference>
<dbReference type="InterPro" id="IPR050091">
    <property type="entry name" value="PKS_NRPS_Biosynth_Enz"/>
</dbReference>
<evidence type="ECO:0000256" key="1">
    <source>
        <dbReference type="ARBA" id="ARBA00022450"/>
    </source>
</evidence>
<dbReference type="InterPro" id="IPR013154">
    <property type="entry name" value="ADH-like_N"/>
</dbReference>
<dbReference type="PROSITE" id="PS52019">
    <property type="entry name" value="PKS_MFAS_DH"/>
    <property type="match status" value="1"/>
</dbReference>
<dbReference type="Pfam" id="PF02801">
    <property type="entry name" value="Ketoacyl-synt_C"/>
    <property type="match status" value="1"/>
</dbReference>
<organism evidence="10 11">
    <name type="scientific">Apiospora kogelbergensis</name>
    <dbReference type="NCBI Taxonomy" id="1337665"/>
    <lineage>
        <taxon>Eukaryota</taxon>
        <taxon>Fungi</taxon>
        <taxon>Dikarya</taxon>
        <taxon>Ascomycota</taxon>
        <taxon>Pezizomycotina</taxon>
        <taxon>Sordariomycetes</taxon>
        <taxon>Xylariomycetidae</taxon>
        <taxon>Amphisphaeriales</taxon>
        <taxon>Apiosporaceae</taxon>
        <taxon>Apiospora</taxon>
    </lineage>
</organism>
<dbReference type="InterPro" id="IPR020843">
    <property type="entry name" value="ER"/>
</dbReference>
<dbReference type="SMART" id="SM00826">
    <property type="entry name" value="PKS_DH"/>
    <property type="match status" value="1"/>
</dbReference>
<dbReference type="InterPro" id="IPR057326">
    <property type="entry name" value="KR_dom"/>
</dbReference>
<dbReference type="InterPro" id="IPR049551">
    <property type="entry name" value="PKS_DH_C"/>
</dbReference>
<dbReference type="InterPro" id="IPR036736">
    <property type="entry name" value="ACP-like_sf"/>
</dbReference>
<sequence>MASNDLMPIAIVGMACRLPGDVSTPDDFWKLLTKCRSGWSKIPKDRFNQEAYNHPNPEKKGTLNSQGGYFISQDLEMFDPGFFDMTKKEAETMDPTQRILLECTYEAIENAGIPKEQITGKRIGVFVGGPDNEHRMGNLRDLDDAPMYDPTGAQGAFLAGRIAYFFNLRGPTFTVDTACSSSMHAIHMAVQSIRSGESDQAIVGASHLITQPDVWVSMAKLRLFAESGKTYAFDHRAKSGYARGEGAGCIILKPLDKALEDKDHVRAVIAHTGLSHNGRTVGIVAPSSEEQERLVRNVMEQAKISPEKVGFFEAHGTGTAVGDPIEATAIFRALSKGRSGEDPLQLGSVKSNIGHLENASGIISVIKAALMLEKGFVVPNADFEQANPKIPLTKWNMEIPTRQKPIGFKQQYVCVNNFGYSGSNGHAILQAAPPEDSESLFDIAKTSDHIMLKRLFVLSANDEAALRQSMEKLGIFLEQHAELYQTTMPRNLAYTLCQRRSHMPWRVAIVTDVCSSLAVALNSADAVPRRAAAKSPKVAFVFTGQGAQWFAMGRELLTSHPVFASAIQRADQHLLRIGSDFSLLEELLRTKEESQVNKAHISQPICSAVQIALVDLLASWGVKPSAVTGHSSGEIGAAYAAGALTLEGAMSAAYYRGQAIVHLKKAHADIEGAMMAVGMGADELQPILKQLPRGLRAVAACENSPESTTVSGDAEAIDIIGANLTSRGLFNRKLQVDVAYHSPHMQLIADSYLEAIANIKLCETNGSVEFFSSVRSRKIRTDELGPQYWVDNLTNPVRFSKALQKLAQEAAPDVLIEIGPAAALKGPIMQSLKASGLPASKAPSYLSALARNRDATETCLELAGHLFMRGYEGMDFFNVNHNRAEVEKPVLIPFLYAYPWSRQRCWYESRITKQHRLKPFARHDLLGTLADWSSDLEPTWRNFLRLDDIPWMRENIFQERIVFPMSSFLSMIIEAASQRATMNGIEAAGFEVRDLKVKEHLFLMENQQVEMMVNFRPCRDSNTARDEFHIISYEPQRGWLEHCRGLVEAKPASVNGVSVAPRPKHRRQSIPKDAVQFPAAQFYLNMGAEGTTYPLEFWTMKNMTVHDNIYSVQCSQMETHFRMPSEHESPYVMHPAFLDSMMQVTQIGCGIEGTALPTLPSAIKQIQVNLSKGQHDRASEGRKFVVNSIRDEKTETFTTELIFPAGSETPLVTMAGVELSSVKRTRLEPTMPRELCFSVQWEQTREPQLNGVSKAHIDTHGRRVVIVTERPSSDALVQALSQTIEQHTEVTATVSTLDDLTNYSGLFVVLTELDEPLLASISKPKFEKIQQLIVQSGGLMWVTRGASRVPTNPNANMALGLIRTARSELGKTAVTLDLEPNSCLDADGQAELIEDAFRRIVLADNPEAEVEFAEQDGVLVVPRIVSDVDMDLRVHRECGPSVPYLQTFAQSGRQVQLGTEVEGSLDALYFEDAALGSTPLGDDEVEIEVKASSLSPDDVAAIMSDQASAPLPMRSCSGVVTRTGSAVANIQSGDKVCLLTEARFGTHARARGTSAIPMPRDCTFEDAAMIPHGFGAAYYALAEVARIRRGEKVLVQVSGDAGLAAVRVAQHLGADTYIVVSDEERREAVAKSSGVDAARILCTASLYFEREARTATQGHGMDAVLTTSCGNTNGSSAADESKVWDCVAPFGRIVEIQSSISGRDDGHGGKHHLAENVTFTTINMPKLATARPQVMAAALGAVADAFAQGAFKPLGGVLVLPVSDLQKGLQLVQQGVFHPVVVAARRGEQVKIAHSTAGANLNPNGTHVIIGGTGGLGRSMAKWMVAHGARHIVLVSRSGGSDKKVKKVIRESASKANIVVKTCDVASEQQVRLLVSQCATTLPPICGVVHAAMVLHDGVFEDMSHESFTDAVRSKVDGTWNLHNALMSANAKLDYFVLFSSAAGVLGSRGQAAYAAANTFLDGFAAYRNRQGLPGVALDLTAVTGAGYIAENAKREEDILKNFGNESVSETEVLALLAVATSGNCPAQCLTGLKLVPNGTTGALPYYASDPRFAHLKTAALANMVASGGASAAIVSYRDAYRAAKGGEEMVEVATQGILQKLSEVLSVARDDVDAQRSMTSYGLDSLTAIEVRNWITRELGANLQILELLTSANVTELAALIVSKTSGAARHSLATVWATGETLTAEREGKREAYRW</sequence>
<dbReference type="InterPro" id="IPR020841">
    <property type="entry name" value="PKS_Beta-ketoAc_synthase_dom"/>
</dbReference>
<dbReference type="CDD" id="cd05195">
    <property type="entry name" value="enoyl_red"/>
    <property type="match status" value="1"/>
</dbReference>
<feature type="domain" description="Carrier" evidence="7">
    <location>
        <begin position="2089"/>
        <end position="2166"/>
    </location>
</feature>
<dbReference type="SMART" id="SM00827">
    <property type="entry name" value="PKS_AT"/>
    <property type="match status" value="1"/>
</dbReference>
<dbReference type="InterPro" id="IPR009081">
    <property type="entry name" value="PP-bd_ACP"/>
</dbReference>
<dbReference type="SUPFAM" id="SSF52151">
    <property type="entry name" value="FabD/lysophospholipase-like"/>
    <property type="match status" value="1"/>
</dbReference>
<dbReference type="InterPro" id="IPR018201">
    <property type="entry name" value="Ketoacyl_synth_AS"/>
</dbReference>
<protein>
    <recommendedName>
        <fullName evidence="12">Polyketide synthase</fullName>
    </recommendedName>
</protein>
<dbReference type="SUPFAM" id="SSF55048">
    <property type="entry name" value="Probable ACP-binding domain of malonyl-CoA ACP transacylase"/>
    <property type="match status" value="1"/>
</dbReference>
<dbReference type="SMART" id="SM00823">
    <property type="entry name" value="PKS_PP"/>
    <property type="match status" value="1"/>
</dbReference>
<feature type="domain" description="PKS/mFAS DH" evidence="9">
    <location>
        <begin position="923"/>
        <end position="1228"/>
    </location>
</feature>
<dbReference type="SUPFAM" id="SSF47336">
    <property type="entry name" value="ACP-like"/>
    <property type="match status" value="1"/>
</dbReference>
<comment type="caution">
    <text evidence="10">The sequence shown here is derived from an EMBL/GenBank/DDBJ whole genome shotgun (WGS) entry which is preliminary data.</text>
</comment>
<dbReference type="InterPro" id="IPR016039">
    <property type="entry name" value="Thiolase-like"/>
</dbReference>
<feature type="domain" description="Ketosynthase family 3 (KS3)" evidence="8">
    <location>
        <begin position="6"/>
        <end position="431"/>
    </location>
</feature>
<dbReference type="GO" id="GO:0016491">
    <property type="term" value="F:oxidoreductase activity"/>
    <property type="evidence" value="ECO:0007669"/>
    <property type="project" value="UniProtKB-KW"/>
</dbReference>
<dbReference type="PROSITE" id="PS00012">
    <property type="entry name" value="PHOSPHOPANTETHEINE"/>
    <property type="match status" value="1"/>
</dbReference>
<gene>
    <name evidence="10" type="ORF">PG999_001493</name>
</gene>
<dbReference type="InterPro" id="IPR049900">
    <property type="entry name" value="PKS_mFAS_DH"/>
</dbReference>
<dbReference type="InterPro" id="IPR006162">
    <property type="entry name" value="Ppantetheine_attach_site"/>
</dbReference>
<dbReference type="InterPro" id="IPR020806">
    <property type="entry name" value="PKS_PP-bd"/>
</dbReference>
<keyword evidence="5" id="KW-0511">Multifunctional enzyme</keyword>
<dbReference type="GO" id="GO:0030639">
    <property type="term" value="P:polyketide biosynthetic process"/>
    <property type="evidence" value="ECO:0007669"/>
    <property type="project" value="UniProtKB-ARBA"/>
</dbReference>
<dbReference type="PROSITE" id="PS00606">
    <property type="entry name" value="KS3_1"/>
    <property type="match status" value="1"/>
</dbReference>
<dbReference type="Pfam" id="PF08240">
    <property type="entry name" value="ADH_N"/>
    <property type="match status" value="1"/>
</dbReference>
<dbReference type="Gene3D" id="1.10.1200.10">
    <property type="entry name" value="ACP-like"/>
    <property type="match status" value="1"/>
</dbReference>
<dbReference type="SMART" id="SM00822">
    <property type="entry name" value="PKS_KR"/>
    <property type="match status" value="1"/>
</dbReference>
<dbReference type="SUPFAM" id="SSF50129">
    <property type="entry name" value="GroES-like"/>
    <property type="match status" value="1"/>
</dbReference>
<dbReference type="InterPro" id="IPR042104">
    <property type="entry name" value="PKS_dehydratase_sf"/>
</dbReference>
<dbReference type="Proteomes" id="UP001392437">
    <property type="component" value="Unassembled WGS sequence"/>
</dbReference>
<dbReference type="GO" id="GO:0006633">
    <property type="term" value="P:fatty acid biosynthetic process"/>
    <property type="evidence" value="ECO:0007669"/>
    <property type="project" value="InterPro"/>
</dbReference>
<dbReference type="InterPro" id="IPR014031">
    <property type="entry name" value="Ketoacyl_synth_C"/>
</dbReference>
<dbReference type="FunFam" id="3.40.366.10:FF:000002">
    <property type="entry name" value="Probable polyketide synthase 2"/>
    <property type="match status" value="1"/>
</dbReference>
<dbReference type="Pfam" id="PF23114">
    <property type="entry name" value="NAD-bd_HRPKS_sdrA"/>
    <property type="match status" value="1"/>
</dbReference>
<dbReference type="InterPro" id="IPR016035">
    <property type="entry name" value="Acyl_Trfase/lysoPLipase"/>
</dbReference>
<dbReference type="EMBL" id="JAQQWP010000001">
    <property type="protein sequence ID" value="KAK8133320.1"/>
    <property type="molecule type" value="Genomic_DNA"/>
</dbReference>
<dbReference type="Gene3D" id="3.40.47.10">
    <property type="match status" value="1"/>
</dbReference>
<dbReference type="Pfam" id="PF16197">
    <property type="entry name" value="KAsynt_C_assoc"/>
    <property type="match status" value="1"/>
</dbReference>
<evidence type="ECO:0000256" key="4">
    <source>
        <dbReference type="ARBA" id="ARBA00023002"/>
    </source>
</evidence>
<reference evidence="10 11" key="1">
    <citation type="submission" date="2023-01" db="EMBL/GenBank/DDBJ databases">
        <title>Analysis of 21 Apiospora genomes using comparative genomics revels a genus with tremendous synthesis potential of carbohydrate active enzymes and secondary metabolites.</title>
        <authorList>
            <person name="Sorensen T."/>
        </authorList>
    </citation>
    <scope>NUCLEOTIDE SEQUENCE [LARGE SCALE GENOMIC DNA]</scope>
    <source>
        <strain evidence="10 11">CBS 117206</strain>
    </source>
</reference>
<dbReference type="GO" id="GO:0004312">
    <property type="term" value="F:fatty acid synthase activity"/>
    <property type="evidence" value="ECO:0007669"/>
    <property type="project" value="TreeGrafter"/>
</dbReference>